<keyword evidence="4" id="KW-1185">Reference proteome</keyword>
<dbReference type="STRING" id="947013.SAMN04488109_0712"/>
<keyword evidence="1" id="KW-0677">Repeat</keyword>
<evidence type="ECO:0000313" key="3">
    <source>
        <dbReference type="EMBL" id="SHG53567.1"/>
    </source>
</evidence>
<gene>
    <name evidence="3" type="ORF">SAMN04488109_0712</name>
</gene>
<dbReference type="EMBL" id="FQWQ01000001">
    <property type="protein sequence ID" value="SHG53567.1"/>
    <property type="molecule type" value="Genomic_DNA"/>
</dbReference>
<evidence type="ECO:0000259" key="2">
    <source>
        <dbReference type="PROSITE" id="PS51903"/>
    </source>
</evidence>
<dbReference type="InterPro" id="IPR036628">
    <property type="entry name" value="Clp_N_dom_sf"/>
</dbReference>
<evidence type="ECO:0000313" key="4">
    <source>
        <dbReference type="Proteomes" id="UP000184212"/>
    </source>
</evidence>
<dbReference type="Pfam" id="PF02861">
    <property type="entry name" value="Clp_N"/>
    <property type="match status" value="1"/>
</dbReference>
<proteinExistence type="predicted"/>
<dbReference type="PROSITE" id="PS51903">
    <property type="entry name" value="CLP_R"/>
    <property type="match status" value="1"/>
</dbReference>
<protein>
    <submittedName>
        <fullName evidence="3">Clp amino terminal domain-containing protein, pathogenicity island component</fullName>
    </submittedName>
</protein>
<dbReference type="InterPro" id="IPR004176">
    <property type="entry name" value="Clp_R_N"/>
</dbReference>
<name>A0A1M5KLB0_9BACT</name>
<dbReference type="SUPFAM" id="SSF81923">
    <property type="entry name" value="Double Clp-N motif"/>
    <property type="match status" value="1"/>
</dbReference>
<sequence>MDFDFSKRSEEVILHAHKEAIRAESAEVTPGHLFLGIVKIDDQTRKALLNVGMDIEDMVSTLTKNHHERGGHKEGKTIRLSKSSEKIMKIAPLEAKLLKQELVEPHHMLLSILRDPSNLVYQEFEKQNMIEGTRKEIEHQVSSGFLKAKKGFFTKWF</sequence>
<dbReference type="RefSeq" id="WP_073131122.1">
    <property type="nucleotide sequence ID" value="NZ_FQWQ01000001.1"/>
</dbReference>
<organism evidence="3 4">
    <name type="scientific">Chryseolinea serpens</name>
    <dbReference type="NCBI Taxonomy" id="947013"/>
    <lineage>
        <taxon>Bacteria</taxon>
        <taxon>Pseudomonadati</taxon>
        <taxon>Bacteroidota</taxon>
        <taxon>Cytophagia</taxon>
        <taxon>Cytophagales</taxon>
        <taxon>Fulvivirgaceae</taxon>
        <taxon>Chryseolinea</taxon>
    </lineage>
</organism>
<accession>A0A1M5KLB0</accession>
<dbReference type="Gene3D" id="1.10.1780.10">
    <property type="entry name" value="Clp, N-terminal domain"/>
    <property type="match status" value="1"/>
</dbReference>
<dbReference type="Proteomes" id="UP000184212">
    <property type="component" value="Unassembled WGS sequence"/>
</dbReference>
<feature type="domain" description="Clp R" evidence="2">
    <location>
        <begin position="1"/>
        <end position="144"/>
    </location>
</feature>
<reference evidence="3 4" key="1">
    <citation type="submission" date="2016-11" db="EMBL/GenBank/DDBJ databases">
        <authorList>
            <person name="Jaros S."/>
            <person name="Januszkiewicz K."/>
            <person name="Wedrychowicz H."/>
        </authorList>
    </citation>
    <scope>NUCLEOTIDE SEQUENCE [LARGE SCALE GENOMIC DNA]</scope>
    <source>
        <strain evidence="3 4">DSM 24574</strain>
    </source>
</reference>
<dbReference type="AlphaFoldDB" id="A0A1M5KLB0"/>
<dbReference type="OrthoDB" id="286279at2"/>
<evidence type="ECO:0000256" key="1">
    <source>
        <dbReference type="PROSITE-ProRule" id="PRU01251"/>
    </source>
</evidence>